<dbReference type="Proteomes" id="UP001160148">
    <property type="component" value="Unassembled WGS sequence"/>
</dbReference>
<name>A0AAV0WRD9_9HEMI</name>
<proteinExistence type="predicted"/>
<dbReference type="EMBL" id="CARXXK010000002">
    <property type="protein sequence ID" value="CAI6358465.1"/>
    <property type="molecule type" value="Genomic_DNA"/>
</dbReference>
<dbReference type="InterPro" id="IPR012337">
    <property type="entry name" value="RNaseH-like_sf"/>
</dbReference>
<dbReference type="SUPFAM" id="SSF53098">
    <property type="entry name" value="Ribonuclease H-like"/>
    <property type="match status" value="1"/>
</dbReference>
<comment type="caution">
    <text evidence="2">The sequence shown here is derived from an EMBL/GenBank/DDBJ whole genome shotgun (WGS) entry which is preliminary data.</text>
</comment>
<dbReference type="GO" id="GO:0046983">
    <property type="term" value="F:protein dimerization activity"/>
    <property type="evidence" value="ECO:0007669"/>
    <property type="project" value="InterPro"/>
</dbReference>
<gene>
    <name evidence="2" type="ORF">MEUPH1_LOCUS13975</name>
</gene>
<feature type="domain" description="HAT C-terminal dimerisation" evidence="1">
    <location>
        <begin position="7"/>
        <end position="68"/>
    </location>
</feature>
<protein>
    <recommendedName>
        <fullName evidence="1">HAT C-terminal dimerisation domain-containing protein</fullName>
    </recommendedName>
</protein>
<dbReference type="AlphaFoldDB" id="A0AAV0WRD9"/>
<accession>A0AAV0WRD9</accession>
<dbReference type="InterPro" id="IPR008906">
    <property type="entry name" value="HATC_C_dom"/>
</dbReference>
<dbReference type="Pfam" id="PF05699">
    <property type="entry name" value="Dimer_Tnp_hAT"/>
    <property type="match status" value="1"/>
</dbReference>
<evidence type="ECO:0000313" key="2">
    <source>
        <dbReference type="EMBL" id="CAI6358465.1"/>
    </source>
</evidence>
<sequence>MKEPDKFWIQIKHLESGQFYELAIFALSAMSLPHSNACCERIFSKVNRIKTKSRNKLITDTVAATIMTSECIKIKEGCCYNFVLRKEMFDMMTSKNLYPKDLVSTCGIEDSVVDEV</sequence>
<keyword evidence="3" id="KW-1185">Reference proteome</keyword>
<evidence type="ECO:0000259" key="1">
    <source>
        <dbReference type="Pfam" id="PF05699"/>
    </source>
</evidence>
<reference evidence="2 3" key="1">
    <citation type="submission" date="2023-01" db="EMBL/GenBank/DDBJ databases">
        <authorList>
            <person name="Whitehead M."/>
        </authorList>
    </citation>
    <scope>NUCLEOTIDE SEQUENCE [LARGE SCALE GENOMIC DNA]</scope>
</reference>
<organism evidence="2 3">
    <name type="scientific">Macrosiphum euphorbiae</name>
    <name type="common">potato aphid</name>
    <dbReference type="NCBI Taxonomy" id="13131"/>
    <lineage>
        <taxon>Eukaryota</taxon>
        <taxon>Metazoa</taxon>
        <taxon>Ecdysozoa</taxon>
        <taxon>Arthropoda</taxon>
        <taxon>Hexapoda</taxon>
        <taxon>Insecta</taxon>
        <taxon>Pterygota</taxon>
        <taxon>Neoptera</taxon>
        <taxon>Paraneoptera</taxon>
        <taxon>Hemiptera</taxon>
        <taxon>Sternorrhyncha</taxon>
        <taxon>Aphidomorpha</taxon>
        <taxon>Aphidoidea</taxon>
        <taxon>Aphididae</taxon>
        <taxon>Macrosiphini</taxon>
        <taxon>Macrosiphum</taxon>
    </lineage>
</organism>
<evidence type="ECO:0000313" key="3">
    <source>
        <dbReference type="Proteomes" id="UP001160148"/>
    </source>
</evidence>